<reference evidence="2" key="2">
    <citation type="journal article" date="2021" name="PeerJ">
        <title>Extensive microbial diversity within the chicken gut microbiome revealed by metagenomics and culture.</title>
        <authorList>
            <person name="Gilroy R."/>
            <person name="Ravi A."/>
            <person name="Getino M."/>
            <person name="Pursley I."/>
            <person name="Horton D.L."/>
            <person name="Alikhan N.F."/>
            <person name="Baker D."/>
            <person name="Gharbi K."/>
            <person name="Hall N."/>
            <person name="Watson M."/>
            <person name="Adriaenssens E.M."/>
            <person name="Foster-Nyarko E."/>
            <person name="Jarju S."/>
            <person name="Secka A."/>
            <person name="Antonio M."/>
            <person name="Oren A."/>
            <person name="Chaudhuri R.R."/>
            <person name="La Ragione R."/>
            <person name="Hildebrand F."/>
            <person name="Pallen M.J."/>
        </authorList>
    </citation>
    <scope>NUCLEOTIDE SEQUENCE</scope>
    <source>
        <strain evidence="2">CHK136-897</strain>
    </source>
</reference>
<evidence type="ECO:0000313" key="3">
    <source>
        <dbReference type="Proteomes" id="UP000824142"/>
    </source>
</evidence>
<keyword evidence="1" id="KW-0812">Transmembrane</keyword>
<feature type="transmembrane region" description="Helical" evidence="1">
    <location>
        <begin position="120"/>
        <end position="147"/>
    </location>
</feature>
<protein>
    <submittedName>
        <fullName evidence="2">DUF805 domain-containing protein</fullName>
    </submittedName>
</protein>
<name>A0A9D1MRF8_9PROT</name>
<dbReference type="Proteomes" id="UP000824142">
    <property type="component" value="Unassembled WGS sequence"/>
</dbReference>
<accession>A0A9D1MRF8</accession>
<evidence type="ECO:0000256" key="1">
    <source>
        <dbReference type="SAM" id="Phobius"/>
    </source>
</evidence>
<keyword evidence="1" id="KW-0472">Membrane</keyword>
<reference evidence="2" key="1">
    <citation type="submission" date="2020-10" db="EMBL/GenBank/DDBJ databases">
        <authorList>
            <person name="Gilroy R."/>
        </authorList>
    </citation>
    <scope>NUCLEOTIDE SEQUENCE</scope>
    <source>
        <strain evidence="2">CHK136-897</strain>
    </source>
</reference>
<dbReference type="GO" id="GO:0005886">
    <property type="term" value="C:plasma membrane"/>
    <property type="evidence" value="ECO:0007669"/>
    <property type="project" value="TreeGrafter"/>
</dbReference>
<proteinExistence type="predicted"/>
<dbReference type="Pfam" id="PF05656">
    <property type="entry name" value="DUF805"/>
    <property type="match status" value="1"/>
</dbReference>
<organism evidence="2 3">
    <name type="scientific">Candidatus Enterousia avicola</name>
    <dbReference type="NCBI Taxonomy" id="2840787"/>
    <lineage>
        <taxon>Bacteria</taxon>
        <taxon>Pseudomonadati</taxon>
        <taxon>Pseudomonadota</taxon>
        <taxon>Alphaproteobacteria</taxon>
        <taxon>Candidatus Enterousia</taxon>
    </lineage>
</organism>
<dbReference type="InterPro" id="IPR008523">
    <property type="entry name" value="DUF805"/>
</dbReference>
<feature type="transmembrane region" description="Helical" evidence="1">
    <location>
        <begin position="47"/>
        <end position="67"/>
    </location>
</feature>
<dbReference type="EMBL" id="DVNO01000002">
    <property type="protein sequence ID" value="HIU65072.1"/>
    <property type="molecule type" value="Genomic_DNA"/>
</dbReference>
<feature type="transmembrane region" description="Helical" evidence="1">
    <location>
        <begin position="87"/>
        <end position="108"/>
    </location>
</feature>
<comment type="caution">
    <text evidence="2">The sequence shown here is derived from an EMBL/GenBank/DDBJ whole genome shotgun (WGS) entry which is preliminary data.</text>
</comment>
<dbReference type="PANTHER" id="PTHR34980:SF2">
    <property type="entry name" value="INNER MEMBRANE PROTEIN YHAH-RELATED"/>
    <property type="match status" value="1"/>
</dbReference>
<dbReference type="AlphaFoldDB" id="A0A9D1MRF8"/>
<gene>
    <name evidence="2" type="ORF">IAC63_00315</name>
</gene>
<sequence length="161" mass="18295">MPRVAKKSQKKSEVKQSKIYTNMFEAFGAFWHRGFTEWAGTSSRSEYWWSCLMIWLISVVWVALIFISGFSNSPFGLEFVVSPITGILSFGFVIFALASFIPMISLTVRRLHDAGLSAWWIVLFLLGLICEPLGFIVSIVFLVFALLPTKVDGNPYHKFNK</sequence>
<keyword evidence="1" id="KW-1133">Transmembrane helix</keyword>
<dbReference type="PANTHER" id="PTHR34980">
    <property type="entry name" value="INNER MEMBRANE PROTEIN-RELATED-RELATED"/>
    <property type="match status" value="1"/>
</dbReference>
<evidence type="ECO:0000313" key="2">
    <source>
        <dbReference type="EMBL" id="HIU65072.1"/>
    </source>
</evidence>